<protein>
    <submittedName>
        <fullName evidence="1">Uncharacterized protein</fullName>
    </submittedName>
</protein>
<evidence type="ECO:0000313" key="2">
    <source>
        <dbReference type="Proteomes" id="UP001056120"/>
    </source>
</evidence>
<keyword evidence="2" id="KW-1185">Reference proteome</keyword>
<proteinExistence type="predicted"/>
<reference evidence="2" key="1">
    <citation type="journal article" date="2022" name="Mol. Ecol. Resour.">
        <title>The genomes of chicory, endive, great burdock and yacon provide insights into Asteraceae palaeo-polyploidization history and plant inulin production.</title>
        <authorList>
            <person name="Fan W."/>
            <person name="Wang S."/>
            <person name="Wang H."/>
            <person name="Wang A."/>
            <person name="Jiang F."/>
            <person name="Liu H."/>
            <person name="Zhao H."/>
            <person name="Xu D."/>
            <person name="Zhang Y."/>
        </authorList>
    </citation>
    <scope>NUCLEOTIDE SEQUENCE [LARGE SCALE GENOMIC DNA]</scope>
    <source>
        <strain evidence="2">cv. Yunnan</strain>
    </source>
</reference>
<organism evidence="1 2">
    <name type="scientific">Smallanthus sonchifolius</name>
    <dbReference type="NCBI Taxonomy" id="185202"/>
    <lineage>
        <taxon>Eukaryota</taxon>
        <taxon>Viridiplantae</taxon>
        <taxon>Streptophyta</taxon>
        <taxon>Embryophyta</taxon>
        <taxon>Tracheophyta</taxon>
        <taxon>Spermatophyta</taxon>
        <taxon>Magnoliopsida</taxon>
        <taxon>eudicotyledons</taxon>
        <taxon>Gunneridae</taxon>
        <taxon>Pentapetalae</taxon>
        <taxon>asterids</taxon>
        <taxon>campanulids</taxon>
        <taxon>Asterales</taxon>
        <taxon>Asteraceae</taxon>
        <taxon>Asteroideae</taxon>
        <taxon>Heliantheae alliance</taxon>
        <taxon>Millerieae</taxon>
        <taxon>Smallanthus</taxon>
    </lineage>
</organism>
<dbReference type="EMBL" id="CM042028">
    <property type="protein sequence ID" value="KAI3798179.1"/>
    <property type="molecule type" value="Genomic_DNA"/>
</dbReference>
<reference evidence="1 2" key="2">
    <citation type="journal article" date="2022" name="Mol. Ecol. Resour.">
        <title>The genomes of chicory, endive, great burdock and yacon provide insights into Asteraceae paleo-polyploidization history and plant inulin production.</title>
        <authorList>
            <person name="Fan W."/>
            <person name="Wang S."/>
            <person name="Wang H."/>
            <person name="Wang A."/>
            <person name="Jiang F."/>
            <person name="Liu H."/>
            <person name="Zhao H."/>
            <person name="Xu D."/>
            <person name="Zhang Y."/>
        </authorList>
    </citation>
    <scope>NUCLEOTIDE SEQUENCE [LARGE SCALE GENOMIC DNA]</scope>
    <source>
        <strain evidence="2">cv. Yunnan</strain>
        <tissue evidence="1">Leaves</tissue>
    </source>
</reference>
<comment type="caution">
    <text evidence="1">The sequence shown here is derived from an EMBL/GenBank/DDBJ whole genome shotgun (WGS) entry which is preliminary data.</text>
</comment>
<sequence length="84" mass="9362">MAWPAGLRFLLRISASFRLMVVLGDEGHMLALVCGKEVYAIEATCHASDVVGSYKDMFRVLNPGQSFAAYEWCMTDAFDKPNKL</sequence>
<gene>
    <name evidence="1" type="ORF">L1987_33448</name>
</gene>
<name>A0ACB9HQV5_9ASTR</name>
<accession>A0ACB9HQV5</accession>
<evidence type="ECO:0000313" key="1">
    <source>
        <dbReference type="EMBL" id="KAI3798179.1"/>
    </source>
</evidence>
<dbReference type="Proteomes" id="UP001056120">
    <property type="component" value="Linkage Group LG11"/>
</dbReference>